<feature type="transmembrane region" description="Helical" evidence="15">
    <location>
        <begin position="631"/>
        <end position="654"/>
    </location>
</feature>
<keyword evidence="19" id="KW-1185">Reference proteome</keyword>
<evidence type="ECO:0000313" key="19">
    <source>
        <dbReference type="Proteomes" id="UP000315295"/>
    </source>
</evidence>
<dbReference type="InterPro" id="IPR015683">
    <property type="entry name" value="Ionotropic_Glu_rcpt"/>
</dbReference>
<feature type="transmembrane region" description="Helical" evidence="15">
    <location>
        <begin position="573"/>
        <end position="591"/>
    </location>
</feature>
<protein>
    <recommendedName>
        <fullName evidence="13">Glutamate receptor</fullName>
    </recommendedName>
</protein>
<dbReference type="InterPro" id="IPR001320">
    <property type="entry name" value="Iontro_rcpt_C"/>
</dbReference>
<keyword evidence="4 15" id="KW-0812">Transmembrane</keyword>
<dbReference type="GO" id="GO:0016020">
    <property type="term" value="C:membrane"/>
    <property type="evidence" value="ECO:0007669"/>
    <property type="project" value="UniProtKB-SubCell"/>
</dbReference>
<keyword evidence="14" id="KW-1015">Disulfide bond</keyword>
<dbReference type="Gene3D" id="3.40.190.10">
    <property type="entry name" value="Periplasmic binding protein-like II"/>
    <property type="match status" value="3"/>
</dbReference>
<dbReference type="FunFam" id="3.40.190.10:FF:000054">
    <property type="entry name" value="Glutamate receptor"/>
    <property type="match status" value="1"/>
</dbReference>
<evidence type="ECO:0000256" key="9">
    <source>
        <dbReference type="ARBA" id="ARBA00023170"/>
    </source>
</evidence>
<dbReference type="InterPro" id="IPR044440">
    <property type="entry name" value="GABAb_receptor_plant_PBP1"/>
</dbReference>
<dbReference type="PIRSF" id="PIRSF037090">
    <property type="entry name" value="Iontro_Glu-like_rcpt_pln"/>
    <property type="match status" value="1"/>
</dbReference>
<organism evidence="18 19">
    <name type="scientific">Malus baccata</name>
    <name type="common">Siberian crab apple</name>
    <name type="synonym">Pyrus baccata</name>
    <dbReference type="NCBI Taxonomy" id="106549"/>
    <lineage>
        <taxon>Eukaryota</taxon>
        <taxon>Viridiplantae</taxon>
        <taxon>Streptophyta</taxon>
        <taxon>Embryophyta</taxon>
        <taxon>Tracheophyta</taxon>
        <taxon>Spermatophyta</taxon>
        <taxon>Magnoliopsida</taxon>
        <taxon>eudicotyledons</taxon>
        <taxon>Gunneridae</taxon>
        <taxon>Pentapetalae</taxon>
        <taxon>rosids</taxon>
        <taxon>fabids</taxon>
        <taxon>Rosales</taxon>
        <taxon>Rosaceae</taxon>
        <taxon>Amygdaloideae</taxon>
        <taxon>Maleae</taxon>
        <taxon>Malus</taxon>
    </lineage>
</organism>
<dbReference type="InterPro" id="IPR001828">
    <property type="entry name" value="ANF_lig-bd_rcpt"/>
</dbReference>
<comment type="subcellular location">
    <subcellularLocation>
        <location evidence="1">Membrane</location>
        <topology evidence="1">Multi-pass membrane protein</topology>
    </subcellularLocation>
</comment>
<feature type="signal peptide" evidence="16">
    <location>
        <begin position="1"/>
        <end position="20"/>
    </location>
</feature>
<evidence type="ECO:0000256" key="1">
    <source>
        <dbReference type="ARBA" id="ARBA00004141"/>
    </source>
</evidence>
<dbReference type="EMBL" id="VIEB01000111">
    <property type="protein sequence ID" value="TQE06014.1"/>
    <property type="molecule type" value="Genomic_DNA"/>
</dbReference>
<evidence type="ECO:0000256" key="5">
    <source>
        <dbReference type="ARBA" id="ARBA00022729"/>
    </source>
</evidence>
<dbReference type="PANTHER" id="PTHR18966">
    <property type="entry name" value="IONOTROPIC GLUTAMATE RECEPTOR"/>
    <property type="match status" value="1"/>
</dbReference>
<dbReference type="Proteomes" id="UP000315295">
    <property type="component" value="Unassembled WGS sequence"/>
</dbReference>
<dbReference type="GO" id="GO:0015276">
    <property type="term" value="F:ligand-gated monoatomic ion channel activity"/>
    <property type="evidence" value="ECO:0007669"/>
    <property type="project" value="InterPro"/>
</dbReference>
<dbReference type="SMART" id="SM00079">
    <property type="entry name" value="PBPe"/>
    <property type="match status" value="1"/>
</dbReference>
<dbReference type="FunFam" id="3.40.50.2300:FF:000188">
    <property type="entry name" value="Glutamate receptor"/>
    <property type="match status" value="1"/>
</dbReference>
<evidence type="ECO:0000256" key="3">
    <source>
        <dbReference type="ARBA" id="ARBA00022448"/>
    </source>
</evidence>
<evidence type="ECO:0000256" key="2">
    <source>
        <dbReference type="ARBA" id="ARBA00008685"/>
    </source>
</evidence>
<feature type="disulfide bond" evidence="14">
    <location>
        <begin position="735"/>
        <end position="793"/>
    </location>
</feature>
<dbReference type="Gene3D" id="1.10.287.70">
    <property type="match status" value="1"/>
</dbReference>
<gene>
    <name evidence="18" type="ORF">C1H46_008324</name>
</gene>
<evidence type="ECO:0000256" key="12">
    <source>
        <dbReference type="ARBA" id="ARBA00023303"/>
    </source>
</evidence>
<evidence type="ECO:0000256" key="16">
    <source>
        <dbReference type="SAM" id="SignalP"/>
    </source>
</evidence>
<evidence type="ECO:0000256" key="11">
    <source>
        <dbReference type="ARBA" id="ARBA00023286"/>
    </source>
</evidence>
<comment type="function">
    <text evidence="13">Glutamate-gated receptor that probably acts as non-selective cation channel.</text>
</comment>
<dbReference type="AlphaFoldDB" id="A0A540N4Q5"/>
<evidence type="ECO:0000256" key="4">
    <source>
        <dbReference type="ARBA" id="ARBA00022692"/>
    </source>
</evidence>
<evidence type="ECO:0000313" key="18">
    <source>
        <dbReference type="EMBL" id="TQE06014.1"/>
    </source>
</evidence>
<evidence type="ECO:0000259" key="17">
    <source>
        <dbReference type="SMART" id="SM00079"/>
    </source>
</evidence>
<accession>A0A540N4Q5</accession>
<evidence type="ECO:0000256" key="10">
    <source>
        <dbReference type="ARBA" id="ARBA00023180"/>
    </source>
</evidence>
<dbReference type="InterPro" id="IPR017103">
    <property type="entry name" value="Iontropic_Glu_rcpt_pln"/>
</dbReference>
<dbReference type="InterPro" id="IPR028082">
    <property type="entry name" value="Peripla_BP_I"/>
</dbReference>
<dbReference type="SUPFAM" id="SSF53850">
    <property type="entry name" value="Periplasmic binding protein-like II"/>
    <property type="match status" value="1"/>
</dbReference>
<keyword evidence="7 13" id="KW-0406">Ion transport</keyword>
<proteinExistence type="inferred from homology"/>
<keyword evidence="9 13" id="KW-0675">Receptor</keyword>
<keyword evidence="5 16" id="KW-0732">Signal</keyword>
<dbReference type="Pfam" id="PF01094">
    <property type="entry name" value="ANF_receptor"/>
    <property type="match status" value="1"/>
</dbReference>
<keyword evidence="10" id="KW-0325">Glycoprotein</keyword>
<feature type="transmembrane region" description="Helical" evidence="15">
    <location>
        <begin position="813"/>
        <end position="834"/>
    </location>
</feature>
<evidence type="ECO:0000256" key="14">
    <source>
        <dbReference type="PIRSR" id="PIRSR037090-50"/>
    </source>
</evidence>
<evidence type="ECO:0000256" key="13">
    <source>
        <dbReference type="PIRNR" id="PIRNR037090"/>
    </source>
</evidence>
<dbReference type="Pfam" id="PF00060">
    <property type="entry name" value="Lig_chan"/>
    <property type="match status" value="1"/>
</dbReference>
<feature type="domain" description="Ionotropic glutamate receptor C-terminal" evidence="17">
    <location>
        <begin position="452"/>
        <end position="787"/>
    </location>
</feature>
<keyword evidence="8 13" id="KW-0472">Membrane</keyword>
<keyword evidence="3 13" id="KW-0813">Transport</keyword>
<evidence type="ECO:0000256" key="15">
    <source>
        <dbReference type="SAM" id="Phobius"/>
    </source>
</evidence>
<dbReference type="CDD" id="cd19990">
    <property type="entry name" value="PBP1_GABAb_receptor_plant"/>
    <property type="match status" value="1"/>
</dbReference>
<feature type="chain" id="PRO_5021984127" description="Glutamate receptor" evidence="16">
    <location>
        <begin position="21"/>
        <end position="860"/>
    </location>
</feature>
<keyword evidence="6 15" id="KW-1133">Transmembrane helix</keyword>
<comment type="similarity">
    <text evidence="2 13">Belongs to the glutamate-gated ion channel (TC 1.A.10.1) family.</text>
</comment>
<dbReference type="CDD" id="cd13686">
    <property type="entry name" value="GluR_Plant"/>
    <property type="match status" value="1"/>
</dbReference>
<evidence type="ECO:0000256" key="6">
    <source>
        <dbReference type="ARBA" id="ARBA00022989"/>
    </source>
</evidence>
<comment type="caution">
    <text evidence="18">The sequence shown here is derived from an EMBL/GenBank/DDBJ whole genome shotgun (WGS) entry which is preliminary data.</text>
</comment>
<name>A0A540N4Q5_MALBA</name>
<evidence type="ECO:0000256" key="8">
    <source>
        <dbReference type="ARBA" id="ARBA00023136"/>
    </source>
</evidence>
<dbReference type="SUPFAM" id="SSF53822">
    <property type="entry name" value="Periplasmic binding protein-like I"/>
    <property type="match status" value="1"/>
</dbReference>
<dbReference type="STRING" id="106549.A0A540N4Q5"/>
<evidence type="ECO:0000256" key="7">
    <source>
        <dbReference type="ARBA" id="ARBA00023065"/>
    </source>
</evidence>
<keyword evidence="11 13" id="KW-1071">Ligand-gated ion channel</keyword>
<reference evidence="18 19" key="1">
    <citation type="journal article" date="2019" name="G3 (Bethesda)">
        <title>Sequencing of a Wild Apple (Malus baccata) Genome Unravels the Differences Between Cultivated and Wild Apple Species Regarding Disease Resistance and Cold Tolerance.</title>
        <authorList>
            <person name="Chen X."/>
        </authorList>
    </citation>
    <scope>NUCLEOTIDE SEQUENCE [LARGE SCALE GENOMIC DNA]</scope>
    <source>
        <strain evidence="19">cv. Shandingzi</strain>
        <tissue evidence="18">Leaves</tissue>
    </source>
</reference>
<sequence>MLRGLSFFLVLLSFVSSGKANGREEKCQVTQQITARIGCVIDLSSRVGKEQKIAMEMAVQDLFKSTCAKVDLHLKDSQGNSARATAAAINLLSSKQVVAIVGELTVQEAALISEIDNITESIVPIISLTSTATIPRSASLQRPIFIQIANDIVFHMQCVAALVGHFQWRKVTAVYERNNEFSSTSGIIALLSHSLSLVNSEIEHHRDFPSLSSLSNPDAFVEEELKKLRSKNNRVFIVMQFSLQSAVVFFEKVKQMGMMDKGYAWIVTDEIASLLDSVNTSVKYNMQGVIGIKTNFFETTASFRQFKTRFRRIYGLQYPDEEETSSPSIFALRAYDAIGAITRAVTTLQQGNATSAELSQKILSTASLGLSGMLEFKNGMLSQPPTFQIINVVGRSYREMAFWSPRYGFSKSLMEKGMDNGFSEVLGSTYWPGGLQTTPNWWTPVNVDRPLKIGVPARGAFKQFVDVKHDPGTNETRISGFSIDVFKAAVEYLPYQLPYELVPFNGSYDEMVKLVYNKSLDAAVGDFEVISDRYHYVEFTQPYISSGLEMVVPVKPDKLKEKWMFMRAFTTEMWFMLFVTHLSVCFVVWLIENEHGDNPEIKGIGAMLWFSVTILFFAHREQVHNNWARLVLAPWLVVILAVTATFTASLTSMMTLSQVDPSMLDIGTLHKMNASVGCNGNSFIVRYLTDVLDFRPENIKSIASIGDYPNAFEKQDIAAAFFVVPHAKVFLTKYCKGYVTTGPVYKPSGFGFVFPKGSPLAIDISEAMLAATENGQIEKLEKQMLAGLSSPNCTSSNNLNGGPVGIGPGPFSGLFQISGLACSLAYLVIVARIVRKHLRDLSYTRLQAMLTDTKMWRHLA</sequence>
<keyword evidence="12 13" id="KW-0407">Ion channel</keyword>
<dbReference type="FunFam" id="1.10.287.70:FF:000172">
    <property type="entry name" value="Glutamate receptor"/>
    <property type="match status" value="1"/>
</dbReference>
<dbReference type="Gene3D" id="3.40.50.2300">
    <property type="match status" value="2"/>
</dbReference>